<dbReference type="InterPro" id="IPR014001">
    <property type="entry name" value="Helicase_ATP-bd"/>
</dbReference>
<gene>
    <name evidence="6" type="ORF">METZ01_LOCUS4591</name>
</gene>
<feature type="domain" description="Helicase ATP-binding" evidence="5">
    <location>
        <begin position="24"/>
        <end position="192"/>
    </location>
</feature>
<accession>A0A381NB44</accession>
<dbReference type="Gene3D" id="3.40.50.300">
    <property type="entry name" value="P-loop containing nucleotide triphosphate hydrolases"/>
    <property type="match status" value="1"/>
</dbReference>
<dbReference type="InterPro" id="IPR011545">
    <property type="entry name" value="DEAD/DEAH_box_helicase_dom"/>
</dbReference>
<dbReference type="SMART" id="SM00487">
    <property type="entry name" value="DEXDc"/>
    <property type="match status" value="1"/>
</dbReference>
<organism evidence="6">
    <name type="scientific">marine metagenome</name>
    <dbReference type="NCBI Taxonomy" id="408172"/>
    <lineage>
        <taxon>unclassified sequences</taxon>
        <taxon>metagenomes</taxon>
        <taxon>ecological metagenomes</taxon>
    </lineage>
</organism>
<dbReference type="AlphaFoldDB" id="A0A381NB44"/>
<keyword evidence="4" id="KW-0067">ATP-binding</keyword>
<dbReference type="PANTHER" id="PTHR14025">
    <property type="entry name" value="FANCONI ANEMIA GROUP M FANCM FAMILY MEMBER"/>
    <property type="match status" value="1"/>
</dbReference>
<dbReference type="PANTHER" id="PTHR14025:SF20">
    <property type="entry name" value="FANCONI ANEMIA GROUP M PROTEIN"/>
    <property type="match status" value="1"/>
</dbReference>
<dbReference type="GO" id="GO:0003676">
    <property type="term" value="F:nucleic acid binding"/>
    <property type="evidence" value="ECO:0007669"/>
    <property type="project" value="InterPro"/>
</dbReference>
<dbReference type="Pfam" id="PF00270">
    <property type="entry name" value="DEAD"/>
    <property type="match status" value="1"/>
</dbReference>
<evidence type="ECO:0000313" key="6">
    <source>
        <dbReference type="EMBL" id="SUZ51737.1"/>
    </source>
</evidence>
<evidence type="ECO:0000256" key="1">
    <source>
        <dbReference type="ARBA" id="ARBA00022741"/>
    </source>
</evidence>
<dbReference type="SUPFAM" id="SSF52540">
    <property type="entry name" value="P-loop containing nucleoside triphosphate hydrolases"/>
    <property type="match status" value="1"/>
</dbReference>
<dbReference type="GO" id="GO:0004386">
    <property type="term" value="F:helicase activity"/>
    <property type="evidence" value="ECO:0007669"/>
    <property type="project" value="UniProtKB-KW"/>
</dbReference>
<name>A0A381NB44_9ZZZZ</name>
<evidence type="ECO:0000256" key="4">
    <source>
        <dbReference type="ARBA" id="ARBA00022840"/>
    </source>
</evidence>
<reference evidence="6" key="1">
    <citation type="submission" date="2018-05" db="EMBL/GenBank/DDBJ databases">
        <authorList>
            <person name="Lanie J.A."/>
            <person name="Ng W.-L."/>
            <person name="Kazmierczak K.M."/>
            <person name="Andrzejewski T.M."/>
            <person name="Davidsen T.M."/>
            <person name="Wayne K.J."/>
            <person name="Tettelin H."/>
            <person name="Glass J.I."/>
            <person name="Rusch D."/>
            <person name="Podicherti R."/>
            <person name="Tsui H.-C.T."/>
            <person name="Winkler M.E."/>
        </authorList>
    </citation>
    <scope>NUCLEOTIDE SEQUENCE</scope>
</reference>
<dbReference type="EMBL" id="UINC01000235">
    <property type="protein sequence ID" value="SUZ51737.1"/>
    <property type="molecule type" value="Genomic_DNA"/>
</dbReference>
<keyword evidence="2" id="KW-0378">Hydrolase</keyword>
<feature type="non-terminal residue" evidence="6">
    <location>
        <position position="210"/>
    </location>
</feature>
<dbReference type="InterPro" id="IPR027417">
    <property type="entry name" value="P-loop_NTPase"/>
</dbReference>
<dbReference type="PROSITE" id="PS51192">
    <property type="entry name" value="HELICASE_ATP_BIND_1"/>
    <property type="match status" value="1"/>
</dbReference>
<evidence type="ECO:0000259" key="5">
    <source>
        <dbReference type="PROSITE" id="PS51192"/>
    </source>
</evidence>
<evidence type="ECO:0000256" key="3">
    <source>
        <dbReference type="ARBA" id="ARBA00022806"/>
    </source>
</evidence>
<dbReference type="GO" id="GO:0005524">
    <property type="term" value="F:ATP binding"/>
    <property type="evidence" value="ECO:0007669"/>
    <property type="project" value="UniProtKB-KW"/>
</dbReference>
<sequence>MGPFVSHPRLSPEAVEARAYQLQAVDESMSGSMLLVLPTAAGKTAVAWMAIAERLEITTGWVLMIAPTVALVNQHLVSTAPVLVGDSEVSPISISGQQPVAKRAELWSSSRLVFATPQVVRNDVLRGTLSLAECSLLVVDEAHHCTGNHAMVQAAELYISQAEDPLILATTASPGSKTNQVEEVCTRLGIQRIHLRTPNDPMMAEHLVGL</sequence>
<dbReference type="GO" id="GO:0016787">
    <property type="term" value="F:hydrolase activity"/>
    <property type="evidence" value="ECO:0007669"/>
    <property type="project" value="UniProtKB-KW"/>
</dbReference>
<keyword evidence="3" id="KW-0347">Helicase</keyword>
<proteinExistence type="predicted"/>
<keyword evidence="1" id="KW-0547">Nucleotide-binding</keyword>
<protein>
    <recommendedName>
        <fullName evidence="5">Helicase ATP-binding domain-containing protein</fullName>
    </recommendedName>
</protein>
<evidence type="ECO:0000256" key="2">
    <source>
        <dbReference type="ARBA" id="ARBA00022801"/>
    </source>
</evidence>